<accession>A0A226HAR1</accession>
<reference evidence="1 2" key="1">
    <citation type="submission" date="2016-11" db="EMBL/GenBank/DDBJ databases">
        <title>Whole genomes of Flavobacteriaceae.</title>
        <authorList>
            <person name="Stine C."/>
            <person name="Li C."/>
            <person name="Tadesse D."/>
        </authorList>
    </citation>
    <scope>NUCLEOTIDE SEQUENCE [LARGE SCALE GENOMIC DNA]</scope>
    <source>
        <strain evidence="1 2">DSM 18292</strain>
    </source>
</reference>
<dbReference type="AlphaFoldDB" id="A0A226HAR1"/>
<dbReference type="RefSeq" id="WP_089049945.1">
    <property type="nucleotide sequence ID" value="NZ_FXTV01000003.1"/>
</dbReference>
<dbReference type="SUPFAM" id="SSF48452">
    <property type="entry name" value="TPR-like"/>
    <property type="match status" value="1"/>
</dbReference>
<evidence type="ECO:0000313" key="2">
    <source>
        <dbReference type="Proteomes" id="UP000198345"/>
    </source>
</evidence>
<sequence>MESLSFYENQFIKADSLISDGNIADGKELLEDILSQYPDFGKAHNHLGWIYYNKLSNHDKGIFHYKLAMKFEPKYPAPYINYTYLLIDLGRYAEAKEHVEFTKQHLENFDDSSYNSELGRMAEYESQYTLAYNYYRLAKKNALNPNFIDNMNANMKRVKDKMSIFEKLKLKLNKQ</sequence>
<gene>
    <name evidence="1" type="ORF">B0A66_11315</name>
</gene>
<dbReference type="OrthoDB" id="791132at2"/>
<dbReference type="Proteomes" id="UP000198345">
    <property type="component" value="Unassembled WGS sequence"/>
</dbReference>
<evidence type="ECO:0000313" key="1">
    <source>
        <dbReference type="EMBL" id="OXA91164.1"/>
    </source>
</evidence>
<organism evidence="1 2">
    <name type="scientific">Flavobacterium hercynium</name>
    <dbReference type="NCBI Taxonomy" id="387094"/>
    <lineage>
        <taxon>Bacteria</taxon>
        <taxon>Pseudomonadati</taxon>
        <taxon>Bacteroidota</taxon>
        <taxon>Flavobacteriia</taxon>
        <taxon>Flavobacteriales</taxon>
        <taxon>Flavobacteriaceae</taxon>
        <taxon>Flavobacterium</taxon>
    </lineage>
</organism>
<dbReference type="EMBL" id="MUGW01000022">
    <property type="protein sequence ID" value="OXA91164.1"/>
    <property type="molecule type" value="Genomic_DNA"/>
</dbReference>
<comment type="caution">
    <text evidence="1">The sequence shown here is derived from an EMBL/GenBank/DDBJ whole genome shotgun (WGS) entry which is preliminary data.</text>
</comment>
<dbReference type="Gene3D" id="1.25.40.10">
    <property type="entry name" value="Tetratricopeptide repeat domain"/>
    <property type="match status" value="1"/>
</dbReference>
<dbReference type="InterPro" id="IPR011990">
    <property type="entry name" value="TPR-like_helical_dom_sf"/>
</dbReference>
<keyword evidence="2" id="KW-1185">Reference proteome</keyword>
<name>A0A226HAR1_9FLAO</name>
<protein>
    <submittedName>
        <fullName evidence="1">Uncharacterized protein</fullName>
    </submittedName>
</protein>
<proteinExistence type="predicted"/>